<organism evidence="1 2">
    <name type="scientific">Streptomyces subrutilus</name>
    <dbReference type="NCBI Taxonomy" id="36818"/>
    <lineage>
        <taxon>Bacteria</taxon>
        <taxon>Bacillati</taxon>
        <taxon>Actinomycetota</taxon>
        <taxon>Actinomycetes</taxon>
        <taxon>Kitasatosporales</taxon>
        <taxon>Streptomycetaceae</taxon>
        <taxon>Streptomyces</taxon>
    </lineage>
</organism>
<evidence type="ECO:0000313" key="2">
    <source>
        <dbReference type="Proteomes" id="UP000634660"/>
    </source>
</evidence>
<protein>
    <submittedName>
        <fullName evidence="1">Uncharacterized protein</fullName>
    </submittedName>
</protein>
<dbReference type="AlphaFoldDB" id="A0A918VDS7"/>
<proteinExistence type="predicted"/>
<dbReference type="EMBL" id="BMVX01000031">
    <property type="protein sequence ID" value="GGZ91612.1"/>
    <property type="molecule type" value="Genomic_DNA"/>
</dbReference>
<sequence length="69" mass="7642">MPDRVGDQLREEQLGGLACFGFDLPLGELGAEEHPGSTWCARAARHDPVHLVGWSHYHVSLTYLDICLP</sequence>
<accession>A0A918VDS7</accession>
<reference evidence="1" key="1">
    <citation type="journal article" date="2014" name="Int. J. Syst. Evol. Microbiol.">
        <title>Complete genome sequence of Corynebacterium casei LMG S-19264T (=DSM 44701T), isolated from a smear-ripened cheese.</title>
        <authorList>
            <consortium name="US DOE Joint Genome Institute (JGI-PGF)"/>
            <person name="Walter F."/>
            <person name="Albersmeier A."/>
            <person name="Kalinowski J."/>
            <person name="Ruckert C."/>
        </authorList>
    </citation>
    <scope>NUCLEOTIDE SEQUENCE</scope>
    <source>
        <strain evidence="1">JCM 4834</strain>
    </source>
</reference>
<evidence type="ECO:0000313" key="1">
    <source>
        <dbReference type="EMBL" id="GGZ91612.1"/>
    </source>
</evidence>
<gene>
    <name evidence="1" type="ORF">GCM10010371_59330</name>
</gene>
<name>A0A918VDS7_9ACTN</name>
<reference evidence="1" key="2">
    <citation type="submission" date="2020-09" db="EMBL/GenBank/DDBJ databases">
        <authorList>
            <person name="Sun Q."/>
            <person name="Ohkuma M."/>
        </authorList>
    </citation>
    <scope>NUCLEOTIDE SEQUENCE</scope>
    <source>
        <strain evidence="1">JCM 4834</strain>
    </source>
</reference>
<comment type="caution">
    <text evidence="1">The sequence shown here is derived from an EMBL/GenBank/DDBJ whole genome shotgun (WGS) entry which is preliminary data.</text>
</comment>
<dbReference type="Proteomes" id="UP000634660">
    <property type="component" value="Unassembled WGS sequence"/>
</dbReference>